<dbReference type="AlphaFoldDB" id="A0A6A6DMN3"/>
<sequence>MTGKFQRRRDRRVTGAPGGLRPLFPSWSWASWESAVNLHDYLPISGHRSEVEWFVVRDDGIAAKLDIFQADVDFDYSADGNKDVSPPPVDITNFLPKIMSRREIDLQAVEWQQARTLACYTTSASFRIDGTLHSLDVHEEIWRHLPNVAIKDAQGVTVGCILVPPGLREECQKEPGLYDFILLSRGRRRMTGTKRELARQYFDEKVYMPREWCTLNVMLVEQVGYKSQEVWRVGVEVIHEDAWVKAGPMGAMVRLG</sequence>
<protein>
    <submittedName>
        <fullName evidence="1">Uncharacterized protein</fullName>
    </submittedName>
</protein>
<dbReference type="Proteomes" id="UP000800200">
    <property type="component" value="Unassembled WGS sequence"/>
</dbReference>
<reference evidence="1" key="1">
    <citation type="journal article" date="2020" name="Stud. Mycol.">
        <title>101 Dothideomycetes genomes: a test case for predicting lifestyles and emergence of pathogens.</title>
        <authorList>
            <person name="Haridas S."/>
            <person name="Albert R."/>
            <person name="Binder M."/>
            <person name="Bloem J."/>
            <person name="Labutti K."/>
            <person name="Salamov A."/>
            <person name="Andreopoulos B."/>
            <person name="Baker S."/>
            <person name="Barry K."/>
            <person name="Bills G."/>
            <person name="Bluhm B."/>
            <person name="Cannon C."/>
            <person name="Castanera R."/>
            <person name="Culley D."/>
            <person name="Daum C."/>
            <person name="Ezra D."/>
            <person name="Gonzalez J."/>
            <person name="Henrissat B."/>
            <person name="Kuo A."/>
            <person name="Liang C."/>
            <person name="Lipzen A."/>
            <person name="Lutzoni F."/>
            <person name="Magnuson J."/>
            <person name="Mondo S."/>
            <person name="Nolan M."/>
            <person name="Ohm R."/>
            <person name="Pangilinan J."/>
            <person name="Park H.-J."/>
            <person name="Ramirez L."/>
            <person name="Alfaro M."/>
            <person name="Sun H."/>
            <person name="Tritt A."/>
            <person name="Yoshinaga Y."/>
            <person name="Zwiers L.-H."/>
            <person name="Turgeon B."/>
            <person name="Goodwin S."/>
            <person name="Spatafora J."/>
            <person name="Crous P."/>
            <person name="Grigoriev I."/>
        </authorList>
    </citation>
    <scope>NUCLEOTIDE SEQUENCE</scope>
    <source>
        <strain evidence="1">CBS 207.26</strain>
    </source>
</reference>
<name>A0A6A6DMN3_9PEZI</name>
<evidence type="ECO:0000313" key="1">
    <source>
        <dbReference type="EMBL" id="KAF2179210.1"/>
    </source>
</evidence>
<gene>
    <name evidence="1" type="ORF">K469DRAFT_753992</name>
</gene>
<dbReference type="EMBL" id="ML994668">
    <property type="protein sequence ID" value="KAF2179210.1"/>
    <property type="molecule type" value="Genomic_DNA"/>
</dbReference>
<dbReference type="OrthoDB" id="5428863at2759"/>
<evidence type="ECO:0000313" key="2">
    <source>
        <dbReference type="Proteomes" id="UP000800200"/>
    </source>
</evidence>
<keyword evidence="2" id="KW-1185">Reference proteome</keyword>
<proteinExistence type="predicted"/>
<accession>A0A6A6DMN3</accession>
<organism evidence="1 2">
    <name type="scientific">Zopfia rhizophila CBS 207.26</name>
    <dbReference type="NCBI Taxonomy" id="1314779"/>
    <lineage>
        <taxon>Eukaryota</taxon>
        <taxon>Fungi</taxon>
        <taxon>Dikarya</taxon>
        <taxon>Ascomycota</taxon>
        <taxon>Pezizomycotina</taxon>
        <taxon>Dothideomycetes</taxon>
        <taxon>Dothideomycetes incertae sedis</taxon>
        <taxon>Zopfiaceae</taxon>
        <taxon>Zopfia</taxon>
    </lineage>
</organism>